<dbReference type="Proteomes" id="UP000002059">
    <property type="component" value="Partially assembled WGS sequence"/>
</dbReference>
<dbReference type="AlphaFoldDB" id="C1H831"/>
<gene>
    <name evidence="1" type="ORF">PAAG_07008</name>
</gene>
<name>C1H831_PARBA</name>
<accession>C1H831</accession>
<dbReference type="GeneID" id="9094289"/>
<keyword evidence="2" id="KW-1185">Reference proteome</keyword>
<dbReference type="OrthoDB" id="4115689at2759"/>
<dbReference type="KEGG" id="pbl:PAAG_07008"/>
<organism evidence="1 2">
    <name type="scientific">Paracoccidioides lutzii (strain ATCC MYA-826 / Pb01)</name>
    <name type="common">Paracoccidioides brasiliensis</name>
    <dbReference type="NCBI Taxonomy" id="502779"/>
    <lineage>
        <taxon>Eukaryota</taxon>
        <taxon>Fungi</taxon>
        <taxon>Dikarya</taxon>
        <taxon>Ascomycota</taxon>
        <taxon>Pezizomycotina</taxon>
        <taxon>Eurotiomycetes</taxon>
        <taxon>Eurotiomycetidae</taxon>
        <taxon>Onygenales</taxon>
        <taxon>Ajellomycetaceae</taxon>
        <taxon>Paracoccidioides</taxon>
    </lineage>
</organism>
<protein>
    <submittedName>
        <fullName evidence="1">Uncharacterized protein</fullName>
    </submittedName>
</protein>
<dbReference type="RefSeq" id="XP_015700527.1">
    <property type="nucleotide sequence ID" value="XM_015846092.1"/>
</dbReference>
<dbReference type="VEuPathDB" id="FungiDB:PAAG_07008"/>
<reference evidence="1 2" key="1">
    <citation type="journal article" date="2011" name="PLoS Genet.">
        <title>Comparative genomic analysis of human fungal pathogens causing paracoccidioidomycosis.</title>
        <authorList>
            <person name="Desjardins C.A."/>
            <person name="Champion M.D."/>
            <person name="Holder J.W."/>
            <person name="Muszewska A."/>
            <person name="Goldberg J."/>
            <person name="Bailao A.M."/>
            <person name="Brigido M.M."/>
            <person name="Ferreira M.E."/>
            <person name="Garcia A.M."/>
            <person name="Grynberg M."/>
            <person name="Gujja S."/>
            <person name="Heiman D.I."/>
            <person name="Henn M.R."/>
            <person name="Kodira C.D."/>
            <person name="Leon-Narvaez H."/>
            <person name="Longo L.V."/>
            <person name="Ma L.J."/>
            <person name="Malavazi I."/>
            <person name="Matsuo A.L."/>
            <person name="Morais F.V."/>
            <person name="Pereira M."/>
            <person name="Rodriguez-Brito S."/>
            <person name="Sakthikumar S."/>
            <person name="Salem-Izacc S.M."/>
            <person name="Sykes S.M."/>
            <person name="Teixeira M.M."/>
            <person name="Vallejo M.C."/>
            <person name="Walter M.E."/>
            <person name="Yandava C."/>
            <person name="Young S."/>
            <person name="Zeng Q."/>
            <person name="Zucker J."/>
            <person name="Felipe M.S."/>
            <person name="Goldman G.H."/>
            <person name="Haas B.J."/>
            <person name="McEwen J.G."/>
            <person name="Nino-Vega G."/>
            <person name="Puccia R."/>
            <person name="San-Blas G."/>
            <person name="Soares C.M."/>
            <person name="Birren B.W."/>
            <person name="Cuomo C.A."/>
        </authorList>
    </citation>
    <scope>NUCLEOTIDE SEQUENCE [LARGE SCALE GENOMIC DNA]</scope>
    <source>
        <strain evidence="2">ATCC MYA-826 / Pb01</strain>
    </source>
</reference>
<sequence length="185" mass="21372">MTISIIPQTVNVTLDRLRHLYFHQLGTYFTHQALQRCYRKEVRCCGEHAAASEIGDYTIPRQIDKDIHGKLPNTAGVFIGNVIWDCWHRGRYRRMQVVYGVLSELSERHLWGLILGTMAGSDSRYHSLQSMLTQRQLALLTPNAKSHRRKIIGERGNVKSPEEDYVHYVKNSDGNTRQPEIKKVN</sequence>
<proteinExistence type="predicted"/>
<dbReference type="STRING" id="502779.C1H831"/>
<dbReference type="EMBL" id="KN294012">
    <property type="protein sequence ID" value="EEH36590.2"/>
    <property type="molecule type" value="Genomic_DNA"/>
</dbReference>
<evidence type="ECO:0000313" key="2">
    <source>
        <dbReference type="Proteomes" id="UP000002059"/>
    </source>
</evidence>
<evidence type="ECO:0000313" key="1">
    <source>
        <dbReference type="EMBL" id="EEH36590.2"/>
    </source>
</evidence>
<dbReference type="HOGENOM" id="CLU_1461761_0_0_1"/>